<organism evidence="11 12">
    <name type="scientific">Actinia tenebrosa</name>
    <name type="common">Australian red waratah sea anemone</name>
    <dbReference type="NCBI Taxonomy" id="6105"/>
    <lineage>
        <taxon>Eukaryota</taxon>
        <taxon>Metazoa</taxon>
        <taxon>Cnidaria</taxon>
        <taxon>Anthozoa</taxon>
        <taxon>Hexacorallia</taxon>
        <taxon>Actiniaria</taxon>
        <taxon>Actiniidae</taxon>
        <taxon>Actinia</taxon>
    </lineage>
</organism>
<evidence type="ECO:0000313" key="11">
    <source>
        <dbReference type="Proteomes" id="UP000515163"/>
    </source>
</evidence>
<proteinExistence type="predicted"/>
<dbReference type="GeneID" id="116298723"/>
<dbReference type="InterPro" id="IPR017452">
    <property type="entry name" value="GPCR_Rhodpsn_7TM"/>
</dbReference>
<keyword evidence="3 9" id="KW-0812">Transmembrane</keyword>
<dbReference type="AlphaFoldDB" id="A0A6P8ID09"/>
<protein>
    <submittedName>
        <fullName evidence="12">Histamine H2 receptor-like isoform X1</fullName>
    </submittedName>
</protein>
<gene>
    <name evidence="12" type="primary">LOC116298723</name>
</gene>
<dbReference type="FunCoup" id="A0A6P8ID09">
    <property type="interactions" value="700"/>
</dbReference>
<feature type="transmembrane region" description="Helical" evidence="9">
    <location>
        <begin position="25"/>
        <end position="49"/>
    </location>
</feature>
<name>A0A6P8ID09_ACTTE</name>
<dbReference type="InterPro" id="IPR050569">
    <property type="entry name" value="TAAR"/>
</dbReference>
<keyword evidence="2" id="KW-1003">Cell membrane</keyword>
<dbReference type="Proteomes" id="UP000515163">
    <property type="component" value="Unplaced"/>
</dbReference>
<dbReference type="RefSeq" id="XP_031563125.1">
    <property type="nucleotide sequence ID" value="XM_031707265.1"/>
</dbReference>
<evidence type="ECO:0000259" key="10">
    <source>
        <dbReference type="PROSITE" id="PS50262"/>
    </source>
</evidence>
<dbReference type="InterPro" id="IPR000276">
    <property type="entry name" value="GPCR_Rhodpsn"/>
</dbReference>
<evidence type="ECO:0000256" key="6">
    <source>
        <dbReference type="ARBA" id="ARBA00023136"/>
    </source>
</evidence>
<comment type="subcellular location">
    <subcellularLocation>
        <location evidence="1">Cell membrane</location>
        <topology evidence="1">Multi-pass membrane protein</topology>
    </subcellularLocation>
</comment>
<reference evidence="12" key="1">
    <citation type="submission" date="2025-08" db="UniProtKB">
        <authorList>
            <consortium name="RefSeq"/>
        </authorList>
    </citation>
    <scope>IDENTIFICATION</scope>
    <source>
        <tissue evidence="12">Tentacle</tissue>
    </source>
</reference>
<feature type="transmembrane region" description="Helical" evidence="9">
    <location>
        <begin position="224"/>
        <end position="245"/>
    </location>
</feature>
<dbReference type="OrthoDB" id="10254436at2759"/>
<keyword evidence="8" id="KW-0807">Transducer</keyword>
<evidence type="ECO:0000256" key="7">
    <source>
        <dbReference type="ARBA" id="ARBA00023170"/>
    </source>
</evidence>
<keyword evidence="11" id="KW-1185">Reference proteome</keyword>
<dbReference type="KEGG" id="aten:116298723"/>
<feature type="transmembrane region" description="Helical" evidence="9">
    <location>
        <begin position="141"/>
        <end position="163"/>
    </location>
</feature>
<feature type="domain" description="G-protein coupled receptors family 1 profile" evidence="10">
    <location>
        <begin position="40"/>
        <end position="281"/>
    </location>
</feature>
<feature type="transmembrane region" description="Helical" evidence="9">
    <location>
        <begin position="169"/>
        <end position="188"/>
    </location>
</feature>
<dbReference type="GO" id="GO:0005886">
    <property type="term" value="C:plasma membrane"/>
    <property type="evidence" value="ECO:0007669"/>
    <property type="project" value="UniProtKB-SubCell"/>
</dbReference>
<sequence length="320" mass="36609">MTSWNIRMNGTNASSTAQETEIDTLYFTVKAIICVITVLGNALVIFLIIKSRRLRVLPNTFIVTLAIADMLVGAIITPTELACKYWNGHCDILLQRLTYDILYHLSATNLCALTLDRFIATVRPLKYPFIMTLEKVVMIELIAWISAGVTSFTSYTLIIHGLSYEGIQILDLVIFQILPSILLVIIYIRMTYVVTKLNKNQIQQINQISFNYGRTVSRGAKTSLTVKMTGVIIIVFISCYILAVGRRLYFLFTRKNIPYPVVRKMSRTLLNVNSAVNVFVYGLMKGDFKKELKRNLKCLYFYSNNNSNSFCEEHMEMRRL</sequence>
<evidence type="ECO:0000256" key="5">
    <source>
        <dbReference type="ARBA" id="ARBA00023040"/>
    </source>
</evidence>
<dbReference type="SUPFAM" id="SSF81321">
    <property type="entry name" value="Family A G protein-coupled receptor-like"/>
    <property type="match status" value="1"/>
</dbReference>
<dbReference type="Pfam" id="PF00001">
    <property type="entry name" value="7tm_1"/>
    <property type="match status" value="1"/>
</dbReference>
<keyword evidence="4 9" id="KW-1133">Transmembrane helix</keyword>
<evidence type="ECO:0000256" key="8">
    <source>
        <dbReference type="ARBA" id="ARBA00023224"/>
    </source>
</evidence>
<evidence type="ECO:0000313" key="12">
    <source>
        <dbReference type="RefSeq" id="XP_031563125.1"/>
    </source>
</evidence>
<dbReference type="InParanoid" id="A0A6P8ID09"/>
<evidence type="ECO:0000256" key="1">
    <source>
        <dbReference type="ARBA" id="ARBA00004651"/>
    </source>
</evidence>
<evidence type="ECO:0000256" key="9">
    <source>
        <dbReference type="SAM" id="Phobius"/>
    </source>
</evidence>
<dbReference type="Gene3D" id="1.20.1070.10">
    <property type="entry name" value="Rhodopsin 7-helix transmembrane proteins"/>
    <property type="match status" value="1"/>
</dbReference>
<feature type="transmembrane region" description="Helical" evidence="9">
    <location>
        <begin position="56"/>
        <end position="76"/>
    </location>
</feature>
<accession>A0A6P8ID09</accession>
<dbReference type="GO" id="GO:0004930">
    <property type="term" value="F:G protein-coupled receptor activity"/>
    <property type="evidence" value="ECO:0007669"/>
    <property type="project" value="UniProtKB-KW"/>
</dbReference>
<dbReference type="PROSITE" id="PS50262">
    <property type="entry name" value="G_PROTEIN_RECEP_F1_2"/>
    <property type="match status" value="1"/>
</dbReference>
<keyword evidence="7" id="KW-0675">Receptor</keyword>
<keyword evidence="6 9" id="KW-0472">Membrane</keyword>
<dbReference type="PANTHER" id="PTHR24249">
    <property type="entry name" value="HISTAMINE RECEPTOR-RELATED G-PROTEIN COUPLED RECEPTOR"/>
    <property type="match status" value="1"/>
</dbReference>
<evidence type="ECO:0000256" key="3">
    <source>
        <dbReference type="ARBA" id="ARBA00022692"/>
    </source>
</evidence>
<keyword evidence="5" id="KW-0297">G-protein coupled receptor</keyword>
<dbReference type="PANTHER" id="PTHR24249:SF372">
    <property type="entry name" value="G-PROTEIN COUPLED RECEPTORS FAMILY 1 PROFILE DOMAIN-CONTAINING PROTEIN"/>
    <property type="match status" value="1"/>
</dbReference>
<dbReference type="PRINTS" id="PR00237">
    <property type="entry name" value="GPCRRHODOPSN"/>
</dbReference>
<dbReference type="CDD" id="cd00637">
    <property type="entry name" value="7tm_classA_rhodopsin-like"/>
    <property type="match status" value="1"/>
</dbReference>
<evidence type="ECO:0000256" key="4">
    <source>
        <dbReference type="ARBA" id="ARBA00022989"/>
    </source>
</evidence>
<feature type="transmembrane region" description="Helical" evidence="9">
    <location>
        <begin position="101"/>
        <end position="120"/>
    </location>
</feature>
<evidence type="ECO:0000256" key="2">
    <source>
        <dbReference type="ARBA" id="ARBA00022475"/>
    </source>
</evidence>